<dbReference type="NCBIfam" id="NF005834">
    <property type="entry name" value="PRK07738.1"/>
    <property type="match status" value="1"/>
</dbReference>
<organism evidence="1 2">
    <name type="scientific">Oceanobacillus bengalensis</name>
    <dbReference type="NCBI Taxonomy" id="1435466"/>
    <lineage>
        <taxon>Bacteria</taxon>
        <taxon>Bacillati</taxon>
        <taxon>Bacillota</taxon>
        <taxon>Bacilli</taxon>
        <taxon>Bacillales</taxon>
        <taxon>Bacillaceae</taxon>
        <taxon>Oceanobacillus</taxon>
    </lineage>
</organism>
<accession>A0A494Z6N4</accession>
<evidence type="ECO:0000313" key="2">
    <source>
        <dbReference type="Proteomes" id="UP000281813"/>
    </source>
</evidence>
<dbReference type="InterPro" id="IPR035924">
    <property type="entry name" value="FlaG-like_sf"/>
</dbReference>
<dbReference type="Pfam" id="PF03646">
    <property type="entry name" value="FlaG"/>
    <property type="match status" value="1"/>
</dbReference>
<name>A0A494Z6N4_9BACI</name>
<dbReference type="Proteomes" id="UP000281813">
    <property type="component" value="Unassembled WGS sequence"/>
</dbReference>
<dbReference type="AlphaFoldDB" id="A0A494Z6N4"/>
<dbReference type="PANTHER" id="PTHR37166">
    <property type="entry name" value="PROTEIN FLAG"/>
    <property type="match status" value="1"/>
</dbReference>
<dbReference type="OrthoDB" id="9799867at2"/>
<keyword evidence="1" id="KW-0282">Flagellum</keyword>
<dbReference type="SUPFAM" id="SSF160214">
    <property type="entry name" value="FlaG-like"/>
    <property type="match status" value="1"/>
</dbReference>
<proteinExistence type="predicted"/>
<keyword evidence="2" id="KW-1185">Reference proteome</keyword>
<protein>
    <submittedName>
        <fullName evidence="1">Flagellar protein FlaG</fullName>
    </submittedName>
</protein>
<sequence>MGIDKLYVHGLPRGEYNLDRTSKTEKVTFENDRQHVVPLAKNENERIQKESVQEIVFSLNEFIKPTQTNLKYELHDELGEYYVTIVNSESNEVIKEIPEKKLLDMYAKMADFMGLLIDKKI</sequence>
<dbReference type="Gene3D" id="3.30.160.170">
    <property type="entry name" value="FlaG-like"/>
    <property type="match status" value="1"/>
</dbReference>
<dbReference type="EMBL" id="RBZO01000002">
    <property type="protein sequence ID" value="RKQ18221.1"/>
    <property type="molecule type" value="Genomic_DNA"/>
</dbReference>
<comment type="caution">
    <text evidence="1">The sequence shown here is derived from an EMBL/GenBank/DDBJ whole genome shotgun (WGS) entry which is preliminary data.</text>
</comment>
<keyword evidence="1" id="KW-0966">Cell projection</keyword>
<evidence type="ECO:0000313" key="1">
    <source>
        <dbReference type="EMBL" id="RKQ18221.1"/>
    </source>
</evidence>
<dbReference type="InterPro" id="IPR005186">
    <property type="entry name" value="FlaG"/>
</dbReference>
<gene>
    <name evidence="1" type="primary">flaG</name>
    <name evidence="1" type="ORF">D8M05_02110</name>
</gene>
<reference evidence="1 2" key="1">
    <citation type="journal article" date="2015" name="Antonie Van Leeuwenhoek">
        <title>Oceanobacillus bengalensis sp. nov., a bacterium isolated from seawater of the Bay of Bengal.</title>
        <authorList>
            <person name="Yongchang O."/>
            <person name="Xiang W."/>
            <person name="Wang G."/>
        </authorList>
    </citation>
    <scope>NUCLEOTIDE SEQUENCE [LARGE SCALE GENOMIC DNA]</scope>
    <source>
        <strain evidence="1 2">MCCC 1K00260</strain>
    </source>
</reference>
<dbReference type="PANTHER" id="PTHR37166:SF1">
    <property type="entry name" value="PROTEIN FLAG"/>
    <property type="match status" value="1"/>
</dbReference>
<dbReference type="RefSeq" id="WP_121128180.1">
    <property type="nucleotide sequence ID" value="NZ_JBHUFK010000006.1"/>
</dbReference>
<keyword evidence="1" id="KW-0969">Cilium</keyword>